<dbReference type="InterPro" id="IPR012675">
    <property type="entry name" value="Beta-grasp_dom_sf"/>
</dbReference>
<dbReference type="InterPro" id="IPR003749">
    <property type="entry name" value="ThiS/MoaD-like"/>
</dbReference>
<dbReference type="PANTHER" id="PTHR38031:SF1">
    <property type="entry name" value="SULFUR CARRIER PROTEIN CYSO"/>
    <property type="match status" value="1"/>
</dbReference>
<dbReference type="EMBL" id="VGLS01000025">
    <property type="protein sequence ID" value="MBM3222500.1"/>
    <property type="molecule type" value="Genomic_DNA"/>
</dbReference>
<reference evidence="1" key="1">
    <citation type="submission" date="2019-03" db="EMBL/GenBank/DDBJ databases">
        <title>Lake Tanganyika Metagenome-Assembled Genomes (MAGs).</title>
        <authorList>
            <person name="Tran P."/>
        </authorList>
    </citation>
    <scope>NUCLEOTIDE SEQUENCE</scope>
    <source>
        <strain evidence="1">K_DeepCast_65m_m2_066</strain>
    </source>
</reference>
<proteinExistence type="predicted"/>
<organism evidence="1 2">
    <name type="scientific">Tectimicrobiota bacterium</name>
    <dbReference type="NCBI Taxonomy" id="2528274"/>
    <lineage>
        <taxon>Bacteria</taxon>
        <taxon>Pseudomonadati</taxon>
        <taxon>Nitrospinota/Tectimicrobiota group</taxon>
        <taxon>Candidatus Tectimicrobiota</taxon>
    </lineage>
</organism>
<comment type="caution">
    <text evidence="1">The sequence shown here is derived from an EMBL/GenBank/DDBJ whole genome shotgun (WGS) entry which is preliminary data.</text>
</comment>
<name>A0A937VYI3_UNCTE</name>
<gene>
    <name evidence="1" type="ORF">FJZ47_01665</name>
</gene>
<accession>A0A937VYI3</accession>
<dbReference type="InterPro" id="IPR054834">
    <property type="entry name" value="SAMP1_3"/>
</dbReference>
<sequence>MAIVVRIPTPLQRFTKNQSEVAAQGTTVAAVLDDLEGHFPGIRERLCDERGTIRKFINFYVNDEDIRFMDGEQTTLKDGDELAIIPAIAGGGA</sequence>
<dbReference type="CDD" id="cd17074">
    <property type="entry name" value="Ubl_CysO_like"/>
    <property type="match status" value="1"/>
</dbReference>
<dbReference type="InterPro" id="IPR016155">
    <property type="entry name" value="Mopterin_synth/thiamin_S_b"/>
</dbReference>
<dbReference type="NCBIfam" id="NF041918">
    <property type="entry name" value="SAMP1"/>
    <property type="match status" value="1"/>
</dbReference>
<dbReference type="SUPFAM" id="SSF54285">
    <property type="entry name" value="MoaD/ThiS"/>
    <property type="match status" value="1"/>
</dbReference>
<dbReference type="PANTHER" id="PTHR38031">
    <property type="entry name" value="SULFUR CARRIER PROTEIN SLR0821-RELATED"/>
    <property type="match status" value="1"/>
</dbReference>
<dbReference type="InterPro" id="IPR052045">
    <property type="entry name" value="Sulfur_Carrier/Prot_Modifier"/>
</dbReference>
<dbReference type="Gene3D" id="3.10.20.30">
    <property type="match status" value="1"/>
</dbReference>
<protein>
    <submittedName>
        <fullName evidence="1">MoaD/ThiS family protein</fullName>
    </submittedName>
</protein>
<dbReference type="Pfam" id="PF02597">
    <property type="entry name" value="ThiS"/>
    <property type="match status" value="1"/>
</dbReference>
<evidence type="ECO:0000313" key="1">
    <source>
        <dbReference type="EMBL" id="MBM3222500.1"/>
    </source>
</evidence>
<dbReference type="AlphaFoldDB" id="A0A937VYI3"/>
<evidence type="ECO:0000313" key="2">
    <source>
        <dbReference type="Proteomes" id="UP000712673"/>
    </source>
</evidence>
<dbReference type="Proteomes" id="UP000712673">
    <property type="component" value="Unassembled WGS sequence"/>
</dbReference>